<dbReference type="Proteomes" id="UP000694620">
    <property type="component" value="Chromosome 15"/>
</dbReference>
<evidence type="ECO:0000313" key="6">
    <source>
        <dbReference type="Proteomes" id="UP000694620"/>
    </source>
</evidence>
<evidence type="ECO:0000259" key="4">
    <source>
        <dbReference type="Pfam" id="PF15739"/>
    </source>
</evidence>
<organism evidence="5 6">
    <name type="scientific">Erpetoichthys calabaricus</name>
    <name type="common">Rope fish</name>
    <name type="synonym">Calamoichthys calabaricus</name>
    <dbReference type="NCBI Taxonomy" id="27687"/>
    <lineage>
        <taxon>Eukaryota</taxon>
        <taxon>Metazoa</taxon>
        <taxon>Chordata</taxon>
        <taxon>Craniata</taxon>
        <taxon>Vertebrata</taxon>
        <taxon>Euteleostomi</taxon>
        <taxon>Actinopterygii</taxon>
        <taxon>Polypteriformes</taxon>
        <taxon>Polypteridae</taxon>
        <taxon>Erpetoichthys</taxon>
    </lineage>
</organism>
<keyword evidence="1 2" id="KW-0175">Coiled coil</keyword>
<dbReference type="InterPro" id="IPR032755">
    <property type="entry name" value="TSNAXIP1_N"/>
</dbReference>
<accession>A0A8C4XH69</accession>
<feature type="region of interest" description="Disordered" evidence="3">
    <location>
        <begin position="340"/>
        <end position="379"/>
    </location>
</feature>
<reference evidence="5" key="3">
    <citation type="submission" date="2025-09" db="UniProtKB">
        <authorList>
            <consortium name="Ensembl"/>
        </authorList>
    </citation>
    <scope>IDENTIFICATION</scope>
</reference>
<sequence>MQCAVPNKTLRELLQGIDEAHKADIMVYTSGHLNPNKLPKLTRKKSDATTWESAKQPMVHLRERGPPRKQGESLMLGHSTKEPAADFTRNPSATSSEWPQLEPHVLKYAVPHVKTPITPFGTPVTKSKVEVQISEPENNKIPGESLRVLGGSAILLKTHESKYRRSFGFQNYDIPNVMQPYLSGLTKRDQFNMLLGFETAVLRKQDMSEKQRLSERRAAERHKQRLHKELMKVKSNSQSRTERLRVFSDVFNDICSESQVFGDILKKIKTEHDLYLYSLIESQSAVHQKTLLPQIEDEKVLTAQVEEARQEVLRLQKIAKKALKKNECLRNELQTELLNSGAPAEKVSKESSKGDIQCQGTIPCEDPAEKQSKDQQVSPLVERIQTKRRHIQEVWEEITILEKELKDEMVPVAVISTVESSIEDAKVEIM</sequence>
<feature type="domain" description="Translin-associated factor X-interacting protein 1 N-terminal" evidence="4">
    <location>
        <begin position="224"/>
        <end position="330"/>
    </location>
</feature>
<reference evidence="5" key="1">
    <citation type="submission" date="2021-06" db="EMBL/GenBank/DDBJ databases">
        <authorList>
            <consortium name="Wellcome Sanger Institute Data Sharing"/>
        </authorList>
    </citation>
    <scope>NUCLEOTIDE SEQUENCE [LARGE SCALE GENOMIC DNA]</scope>
</reference>
<feature type="coiled-coil region" evidence="2">
    <location>
        <begin position="298"/>
        <end position="339"/>
    </location>
</feature>
<evidence type="ECO:0000256" key="2">
    <source>
        <dbReference type="SAM" id="Coils"/>
    </source>
</evidence>
<keyword evidence="6" id="KW-1185">Reference proteome</keyword>
<evidence type="ECO:0000256" key="3">
    <source>
        <dbReference type="SAM" id="MobiDB-lite"/>
    </source>
</evidence>
<protein>
    <submittedName>
        <fullName evidence="5">Chromosome 6 open reading frame 118</fullName>
    </submittedName>
</protein>
<name>A0A8C4XH69_ERPCA</name>
<reference evidence="5" key="2">
    <citation type="submission" date="2025-08" db="UniProtKB">
        <authorList>
            <consortium name="Ensembl"/>
        </authorList>
    </citation>
    <scope>IDENTIFICATION</scope>
</reference>
<dbReference type="PANTHER" id="PTHR34916:SF1">
    <property type="entry name" value="GI:13385330"/>
    <property type="match status" value="1"/>
</dbReference>
<dbReference type="PANTHER" id="PTHR34916">
    <property type="entry name" value="GI:13385330"/>
    <property type="match status" value="1"/>
</dbReference>
<evidence type="ECO:0000313" key="5">
    <source>
        <dbReference type="Ensembl" id="ENSECRP00000030582.1"/>
    </source>
</evidence>
<dbReference type="Pfam" id="PF15739">
    <property type="entry name" value="TSNAXIP1_N"/>
    <property type="match status" value="1"/>
</dbReference>
<dbReference type="AlphaFoldDB" id="A0A8C4XH69"/>
<dbReference type="GeneTree" id="ENSGT00390000009877"/>
<gene>
    <name evidence="5" type="primary">C6orf118</name>
</gene>
<dbReference type="Ensembl" id="ENSECRT00000031226.1">
    <property type="protein sequence ID" value="ENSECRP00000030582.1"/>
    <property type="gene ID" value="ENSECRG00000020742.1"/>
</dbReference>
<proteinExistence type="predicted"/>
<evidence type="ECO:0000256" key="1">
    <source>
        <dbReference type="ARBA" id="ARBA00023054"/>
    </source>
</evidence>